<proteinExistence type="predicted"/>
<accession>A0A8B8G8I7</accession>
<dbReference type="OrthoDB" id="6586026at2759"/>
<protein>
    <submittedName>
        <fullName evidence="3">Uncharacterized protein LOC112689426 isoform X1</fullName>
    </submittedName>
</protein>
<dbReference type="RefSeq" id="XP_025418921.1">
    <property type="nucleotide sequence ID" value="XM_025563136.1"/>
</dbReference>
<sequence>MDENTTILFDIFFNRVIITFKELFNGQLNNTMIDKFNTSCKDDLECQDVALFCNLTSSLCQCATFYLRNENAGICEFQQTNLTSWLKTNGTTETWKTNFFIITPYKLPLSAICVMILSAICIFLCGIFICFGDEHKDNGLEVVSKEQKESHKIEMPQ</sequence>
<gene>
    <name evidence="3" type="primary">LOC112689426</name>
</gene>
<feature type="transmembrane region" description="Helical" evidence="1">
    <location>
        <begin position="109"/>
        <end position="131"/>
    </location>
</feature>
<dbReference type="AlphaFoldDB" id="A0A8B8G8I7"/>
<keyword evidence="1" id="KW-1133">Transmembrane helix</keyword>
<keyword evidence="1" id="KW-0812">Transmembrane</keyword>
<evidence type="ECO:0000313" key="2">
    <source>
        <dbReference type="Proteomes" id="UP000694846"/>
    </source>
</evidence>
<keyword evidence="2" id="KW-1185">Reference proteome</keyword>
<organism evidence="2 3">
    <name type="scientific">Sipha flava</name>
    <name type="common">yellow sugarcane aphid</name>
    <dbReference type="NCBI Taxonomy" id="143950"/>
    <lineage>
        <taxon>Eukaryota</taxon>
        <taxon>Metazoa</taxon>
        <taxon>Ecdysozoa</taxon>
        <taxon>Arthropoda</taxon>
        <taxon>Hexapoda</taxon>
        <taxon>Insecta</taxon>
        <taxon>Pterygota</taxon>
        <taxon>Neoptera</taxon>
        <taxon>Paraneoptera</taxon>
        <taxon>Hemiptera</taxon>
        <taxon>Sternorrhyncha</taxon>
        <taxon>Aphidomorpha</taxon>
        <taxon>Aphidoidea</taxon>
        <taxon>Aphididae</taxon>
        <taxon>Sipha</taxon>
    </lineage>
</organism>
<reference evidence="3" key="1">
    <citation type="submission" date="2025-08" db="UniProtKB">
        <authorList>
            <consortium name="RefSeq"/>
        </authorList>
    </citation>
    <scope>IDENTIFICATION</scope>
    <source>
        <tissue evidence="3">Whole body</tissue>
    </source>
</reference>
<evidence type="ECO:0000256" key="1">
    <source>
        <dbReference type="SAM" id="Phobius"/>
    </source>
</evidence>
<name>A0A8B8G8I7_9HEMI</name>
<dbReference type="Proteomes" id="UP000694846">
    <property type="component" value="Unplaced"/>
</dbReference>
<dbReference type="GeneID" id="112689426"/>
<evidence type="ECO:0000313" key="3">
    <source>
        <dbReference type="RefSeq" id="XP_025418921.1"/>
    </source>
</evidence>
<keyword evidence="1" id="KW-0472">Membrane</keyword>